<dbReference type="GO" id="GO:0004185">
    <property type="term" value="F:serine-type carboxypeptidase activity"/>
    <property type="evidence" value="ECO:0007669"/>
    <property type="project" value="InterPro"/>
</dbReference>
<accession>A0AAD5X6Y1</accession>
<keyword evidence="4" id="KW-0378">Hydrolase</keyword>
<dbReference type="Proteomes" id="UP001211907">
    <property type="component" value="Unassembled WGS sequence"/>
</dbReference>
<comment type="caution">
    <text evidence="4">The sequence shown here is derived from an EMBL/GenBank/DDBJ whole genome shotgun (WGS) entry which is preliminary data.</text>
</comment>
<evidence type="ECO:0000313" key="5">
    <source>
        <dbReference type="Proteomes" id="UP001211907"/>
    </source>
</evidence>
<dbReference type="EMBL" id="JADGJH010003499">
    <property type="protein sequence ID" value="KAJ3090509.1"/>
    <property type="molecule type" value="Genomic_DNA"/>
</dbReference>
<sequence length="149" mass="16206">MAEQCRNLSDTAASERADDCDLVYACIEFVYTVNGGKACLDVYNINDEIPCDDSDQYYVQENALTNYLNNAAVRKAVHVDPTLSVSDPGSTWVECNNITITQTTDETTPASVSYLPALVQKGVKVVIANGNLDLLLNYIGTEETLGNLT</sequence>
<dbReference type="AlphaFoldDB" id="A0AAD5X6Y1"/>
<dbReference type="InterPro" id="IPR001563">
    <property type="entry name" value="Peptidase_S10"/>
</dbReference>
<dbReference type="InterPro" id="IPR029058">
    <property type="entry name" value="AB_hydrolase_fold"/>
</dbReference>
<proteinExistence type="inferred from homology"/>
<evidence type="ECO:0000256" key="2">
    <source>
        <dbReference type="ARBA" id="ARBA00022645"/>
    </source>
</evidence>
<organism evidence="4 5">
    <name type="scientific">Physocladia obscura</name>
    <dbReference type="NCBI Taxonomy" id="109957"/>
    <lineage>
        <taxon>Eukaryota</taxon>
        <taxon>Fungi</taxon>
        <taxon>Fungi incertae sedis</taxon>
        <taxon>Chytridiomycota</taxon>
        <taxon>Chytridiomycota incertae sedis</taxon>
        <taxon>Chytridiomycetes</taxon>
        <taxon>Chytridiales</taxon>
        <taxon>Chytriomycetaceae</taxon>
        <taxon>Physocladia</taxon>
    </lineage>
</organism>
<reference evidence="4" key="1">
    <citation type="submission" date="2020-05" db="EMBL/GenBank/DDBJ databases">
        <title>Phylogenomic resolution of chytrid fungi.</title>
        <authorList>
            <person name="Stajich J.E."/>
            <person name="Amses K."/>
            <person name="Simmons R."/>
            <person name="Seto K."/>
            <person name="Myers J."/>
            <person name="Bonds A."/>
            <person name="Quandt C.A."/>
            <person name="Barry K."/>
            <person name="Liu P."/>
            <person name="Grigoriev I."/>
            <person name="Longcore J.E."/>
            <person name="James T.Y."/>
        </authorList>
    </citation>
    <scope>NUCLEOTIDE SEQUENCE</scope>
    <source>
        <strain evidence="4">JEL0513</strain>
    </source>
</reference>
<keyword evidence="3" id="KW-0325">Glycoprotein</keyword>
<evidence type="ECO:0000256" key="3">
    <source>
        <dbReference type="ARBA" id="ARBA00023180"/>
    </source>
</evidence>
<dbReference type="SUPFAM" id="SSF53474">
    <property type="entry name" value="alpha/beta-Hydrolases"/>
    <property type="match status" value="1"/>
</dbReference>
<protein>
    <submittedName>
        <fullName evidence="4">Cell death protease</fullName>
    </submittedName>
</protein>
<keyword evidence="5" id="KW-1185">Reference proteome</keyword>
<gene>
    <name evidence="4" type="primary">KEX1_3</name>
    <name evidence="4" type="ORF">HK100_007413</name>
</gene>
<dbReference type="GO" id="GO:0006508">
    <property type="term" value="P:proteolysis"/>
    <property type="evidence" value="ECO:0007669"/>
    <property type="project" value="UniProtKB-KW"/>
</dbReference>
<keyword evidence="2" id="KW-0121">Carboxypeptidase</keyword>
<evidence type="ECO:0000313" key="4">
    <source>
        <dbReference type="EMBL" id="KAJ3090509.1"/>
    </source>
</evidence>
<keyword evidence="4" id="KW-0645">Protease</keyword>
<comment type="similarity">
    <text evidence="1">Belongs to the peptidase S10 family.</text>
</comment>
<evidence type="ECO:0000256" key="1">
    <source>
        <dbReference type="ARBA" id="ARBA00009431"/>
    </source>
</evidence>
<name>A0AAD5X6Y1_9FUNG</name>
<dbReference type="Pfam" id="PF00450">
    <property type="entry name" value="Peptidase_S10"/>
    <property type="match status" value="1"/>
</dbReference>
<dbReference type="Gene3D" id="3.40.50.1820">
    <property type="entry name" value="alpha/beta hydrolase"/>
    <property type="match status" value="1"/>
</dbReference>